<sequence length="519" mass="55559">MAQAVPPSPKSDIQVSAKPRRSSVGAPPPKSDIQVSAFAEGLPRRRGAAAQDQPPRAAPQEEQAAAAAAARGAAQDAAHGTDADAQVAESDDAAAAEQEAARLETERREAAKQEAARREAEAAKQEAARQEAERQEAVRQETAKLEAIKQEIARLEAAKRALVEAVAPEAAPAPLPPVGPKPEDSGSSDDDPGETSAYGTDESLDEVSDFDTDSEDLSSGYSIFNASMVEVGSDTSDEETTPETATTSNQDSEDEGQDVPSAPASELPTVKEEDEEDQQPVSRLSAKDLAFMALGRVSSSTFSDVGSPVSSTYEKKSPKPKPAPMSYTPASSAFPPSRLGRSPVPATTGRTRHSSRLPPSSSTSVSSYVRRSRSRAPMDLKNQLPPSIGVLSGLSSGSSTFAMDPSCFYEVVWKSGEFAFSVQRVYTEENEFEFDDRNQEPQLFLRMLLNTERSTCKSFRDVRLGDVLIRVGDSYVSDLGLEGSGTVLTKFFAKLTAQTPIRLTFQRMFPGDWEGGVEL</sequence>
<gene>
    <name evidence="2" type="ORF">Pfra01_000990400</name>
</gene>
<feature type="compositionally biased region" description="Low complexity" evidence="1">
    <location>
        <begin position="48"/>
        <end position="88"/>
    </location>
</feature>
<name>A0A9W6XDE1_9STRA</name>
<dbReference type="EMBL" id="BSXT01000946">
    <property type="protein sequence ID" value="GMF36411.1"/>
    <property type="molecule type" value="Genomic_DNA"/>
</dbReference>
<evidence type="ECO:0000256" key="1">
    <source>
        <dbReference type="SAM" id="MobiDB-lite"/>
    </source>
</evidence>
<feature type="region of interest" description="Disordered" evidence="1">
    <location>
        <begin position="297"/>
        <end position="381"/>
    </location>
</feature>
<feature type="compositionally biased region" description="Acidic residues" evidence="1">
    <location>
        <begin position="202"/>
        <end position="216"/>
    </location>
</feature>
<reference evidence="2" key="1">
    <citation type="submission" date="2023-04" db="EMBL/GenBank/DDBJ databases">
        <title>Phytophthora fragariaefolia NBRC 109709.</title>
        <authorList>
            <person name="Ichikawa N."/>
            <person name="Sato H."/>
            <person name="Tonouchi N."/>
        </authorList>
    </citation>
    <scope>NUCLEOTIDE SEQUENCE</scope>
    <source>
        <strain evidence="2">NBRC 109709</strain>
    </source>
</reference>
<organism evidence="2 3">
    <name type="scientific">Phytophthora fragariaefolia</name>
    <dbReference type="NCBI Taxonomy" id="1490495"/>
    <lineage>
        <taxon>Eukaryota</taxon>
        <taxon>Sar</taxon>
        <taxon>Stramenopiles</taxon>
        <taxon>Oomycota</taxon>
        <taxon>Peronosporomycetes</taxon>
        <taxon>Peronosporales</taxon>
        <taxon>Peronosporaceae</taxon>
        <taxon>Phytophthora</taxon>
    </lineage>
</organism>
<feature type="compositionally biased region" description="Low complexity" evidence="1">
    <location>
        <begin position="356"/>
        <end position="369"/>
    </location>
</feature>
<feature type="compositionally biased region" description="Pro residues" evidence="1">
    <location>
        <begin position="171"/>
        <end position="180"/>
    </location>
</feature>
<feature type="compositionally biased region" description="Polar residues" evidence="1">
    <location>
        <begin position="297"/>
        <end position="312"/>
    </location>
</feature>
<dbReference type="Proteomes" id="UP001165121">
    <property type="component" value="Unassembled WGS sequence"/>
</dbReference>
<dbReference type="AlphaFoldDB" id="A0A9W6XDE1"/>
<feature type="region of interest" description="Disordered" evidence="1">
    <location>
        <begin position="167"/>
        <end position="284"/>
    </location>
</feature>
<comment type="caution">
    <text evidence="2">The sequence shown here is derived from an EMBL/GenBank/DDBJ whole genome shotgun (WGS) entry which is preliminary data.</text>
</comment>
<dbReference type="OrthoDB" id="128712at2759"/>
<keyword evidence="3" id="KW-1185">Reference proteome</keyword>
<protein>
    <submittedName>
        <fullName evidence="2">Unnamed protein product</fullName>
    </submittedName>
</protein>
<proteinExistence type="predicted"/>
<feature type="compositionally biased region" description="Basic and acidic residues" evidence="1">
    <location>
        <begin position="99"/>
        <end position="141"/>
    </location>
</feature>
<accession>A0A9W6XDE1</accession>
<evidence type="ECO:0000313" key="3">
    <source>
        <dbReference type="Proteomes" id="UP001165121"/>
    </source>
</evidence>
<evidence type="ECO:0000313" key="2">
    <source>
        <dbReference type="EMBL" id="GMF36411.1"/>
    </source>
</evidence>
<feature type="region of interest" description="Disordered" evidence="1">
    <location>
        <begin position="1"/>
        <end position="141"/>
    </location>
</feature>